<name>A0A4S3JGU7_9EURO</name>
<keyword evidence="1" id="KW-0812">Transmembrane</keyword>
<dbReference type="Proteomes" id="UP000308092">
    <property type="component" value="Unassembled WGS sequence"/>
</dbReference>
<evidence type="ECO:0000256" key="1">
    <source>
        <dbReference type="SAM" id="Phobius"/>
    </source>
</evidence>
<dbReference type="VEuPathDB" id="FungiDB:EYZ11_005884"/>
<keyword evidence="1" id="KW-0472">Membrane</keyword>
<keyword evidence="3" id="KW-1185">Reference proteome</keyword>
<gene>
    <name evidence="2" type="ORF">EYZ11_005884</name>
</gene>
<evidence type="ECO:0000313" key="2">
    <source>
        <dbReference type="EMBL" id="THC94629.1"/>
    </source>
</evidence>
<feature type="transmembrane region" description="Helical" evidence="1">
    <location>
        <begin position="46"/>
        <end position="63"/>
    </location>
</feature>
<sequence>MFFGYIRFFCPIFYIQSYGIEKNLMGENLAFYLVAMLNAASMPDRIILGLLGQFLGLLNLFLISTML</sequence>
<accession>A0A4S3JGU7</accession>
<proteinExistence type="predicted"/>
<dbReference type="AlphaFoldDB" id="A0A4S3JGU7"/>
<keyword evidence="1" id="KW-1133">Transmembrane helix</keyword>
<comment type="caution">
    <text evidence="2">The sequence shown here is derived from an EMBL/GenBank/DDBJ whole genome shotgun (WGS) entry which is preliminary data.</text>
</comment>
<reference evidence="2 3" key="1">
    <citation type="submission" date="2019-03" db="EMBL/GenBank/DDBJ databases">
        <title>The genome sequence of a newly discovered highly antifungal drug resistant Aspergillus species, Aspergillus tanneri NIH 1004.</title>
        <authorList>
            <person name="Mounaud S."/>
            <person name="Singh I."/>
            <person name="Joardar V."/>
            <person name="Pakala S."/>
            <person name="Pakala S."/>
            <person name="Venepally P."/>
            <person name="Hoover J."/>
            <person name="Nierman W."/>
            <person name="Chung J."/>
            <person name="Losada L."/>
        </authorList>
    </citation>
    <scope>NUCLEOTIDE SEQUENCE [LARGE SCALE GENOMIC DNA]</scope>
    <source>
        <strain evidence="2 3">NIH1004</strain>
    </source>
</reference>
<dbReference type="EMBL" id="SOSA01000197">
    <property type="protein sequence ID" value="THC94629.1"/>
    <property type="molecule type" value="Genomic_DNA"/>
</dbReference>
<organism evidence="2 3">
    <name type="scientific">Aspergillus tanneri</name>
    <dbReference type="NCBI Taxonomy" id="1220188"/>
    <lineage>
        <taxon>Eukaryota</taxon>
        <taxon>Fungi</taxon>
        <taxon>Dikarya</taxon>
        <taxon>Ascomycota</taxon>
        <taxon>Pezizomycotina</taxon>
        <taxon>Eurotiomycetes</taxon>
        <taxon>Eurotiomycetidae</taxon>
        <taxon>Eurotiales</taxon>
        <taxon>Aspergillaceae</taxon>
        <taxon>Aspergillus</taxon>
        <taxon>Aspergillus subgen. Circumdati</taxon>
    </lineage>
</organism>
<evidence type="ECO:0000313" key="3">
    <source>
        <dbReference type="Proteomes" id="UP000308092"/>
    </source>
</evidence>
<protein>
    <submittedName>
        <fullName evidence="2">Uncharacterized protein</fullName>
    </submittedName>
</protein>